<dbReference type="InterPro" id="IPR036047">
    <property type="entry name" value="F-box-like_dom_sf"/>
</dbReference>
<dbReference type="SMART" id="SM00320">
    <property type="entry name" value="WD40"/>
    <property type="match status" value="7"/>
</dbReference>
<reference evidence="5 6" key="1">
    <citation type="submission" date="2024-04" db="EMBL/GenBank/DDBJ databases">
        <title>genome sequences of Mucor flavus KT1a and Helicostylum pulchrum KT1b strains isolated from the surface of a dry-aged beef.</title>
        <authorList>
            <person name="Toyotome T."/>
            <person name="Hosono M."/>
            <person name="Torimaru M."/>
            <person name="Fukuda K."/>
            <person name="Mikami N."/>
        </authorList>
    </citation>
    <scope>NUCLEOTIDE SEQUENCE [LARGE SCALE GENOMIC DNA]</scope>
    <source>
        <strain evidence="5 6">KT1a</strain>
    </source>
</reference>
<dbReference type="PROSITE" id="PS00678">
    <property type="entry name" value="WD_REPEATS_1"/>
    <property type="match status" value="3"/>
</dbReference>
<dbReference type="PANTHER" id="PTHR19849">
    <property type="entry name" value="PHOSPHOLIPASE A-2-ACTIVATING PROTEIN"/>
    <property type="match status" value="1"/>
</dbReference>
<accession>A0ABP9ZD37</accession>
<dbReference type="InterPro" id="IPR001810">
    <property type="entry name" value="F-box_dom"/>
</dbReference>
<evidence type="ECO:0000259" key="4">
    <source>
        <dbReference type="PROSITE" id="PS50181"/>
    </source>
</evidence>
<comment type="caution">
    <text evidence="5">The sequence shown here is derived from an EMBL/GenBank/DDBJ whole genome shotgun (WGS) entry which is preliminary data.</text>
</comment>
<dbReference type="PANTHER" id="PTHR19849:SF1">
    <property type="entry name" value="F-BOX_WD REPEAT-CONTAINING PROTEIN 7"/>
    <property type="match status" value="1"/>
</dbReference>
<keyword evidence="2" id="KW-0677">Repeat</keyword>
<dbReference type="Gene3D" id="2.130.10.10">
    <property type="entry name" value="YVTN repeat-like/Quinoprotein amine dehydrogenase"/>
    <property type="match status" value="2"/>
</dbReference>
<dbReference type="Proteomes" id="UP001473302">
    <property type="component" value="Unassembled WGS sequence"/>
</dbReference>
<sequence length="480" mass="54024">MSNSTALQFKYAPNQDFGIYKVKHAIANTLSREERIELLNYIETIGKCDIIGRAPIFISSYILRHLSPKELSSLRLVSRTWNKKVTHDSLWRNICISYSIVPSDMIVRDTILPIYHDLFQRCLNMTNNWKTMKCKRIELKYHKGPILSILIANPTRIFTGDVDGRIHVWNAQDECYVTHIQAHQSHVSCLASVSKYLTSGSSDSTIAIHDMSTLKKLSVLRGHEGPVTSLVFSKLDKSFLFSGSTDRTIRVWDTETRTCIRILHGQENTISALLFCSYFPKTYCQNDMEMNSVTKNKAGYIISGSSDRNIYVWDLKTSLREEEPVVINTIMDTNGPITALAVYNESITDCQKNNMANSTNEYISSRLPINIPTFIAFSAVIDTTISIYSLPGLERTFVETPNIHRSTIWSISTAIIHSKLVTTSGDRTAIIWDLKSPKTSITLAGFDSAVVSSAISPQEELLCFGTEKGTIVLFDLMIST</sequence>
<dbReference type="PRINTS" id="PR00320">
    <property type="entry name" value="GPROTEINBRPT"/>
</dbReference>
<name>A0ABP9ZD37_9FUNG</name>
<evidence type="ECO:0000313" key="5">
    <source>
        <dbReference type="EMBL" id="GAA5817040.1"/>
    </source>
</evidence>
<keyword evidence="1 3" id="KW-0853">WD repeat</keyword>
<dbReference type="Pfam" id="PF12937">
    <property type="entry name" value="F-box-like"/>
    <property type="match status" value="1"/>
</dbReference>
<evidence type="ECO:0000313" key="6">
    <source>
        <dbReference type="Proteomes" id="UP001473302"/>
    </source>
</evidence>
<protein>
    <recommendedName>
        <fullName evidence="4">F-box domain-containing protein</fullName>
    </recommendedName>
</protein>
<dbReference type="Pfam" id="PF00400">
    <property type="entry name" value="WD40"/>
    <property type="match status" value="5"/>
</dbReference>
<dbReference type="SMART" id="SM00256">
    <property type="entry name" value="FBOX"/>
    <property type="match status" value="1"/>
</dbReference>
<proteinExistence type="predicted"/>
<organism evidence="5 6">
    <name type="scientific">Mucor flavus</name>
    <dbReference type="NCBI Taxonomy" id="439312"/>
    <lineage>
        <taxon>Eukaryota</taxon>
        <taxon>Fungi</taxon>
        <taxon>Fungi incertae sedis</taxon>
        <taxon>Mucoromycota</taxon>
        <taxon>Mucoromycotina</taxon>
        <taxon>Mucoromycetes</taxon>
        <taxon>Mucorales</taxon>
        <taxon>Mucorineae</taxon>
        <taxon>Mucoraceae</taxon>
        <taxon>Mucor</taxon>
    </lineage>
</organism>
<evidence type="ECO:0000256" key="3">
    <source>
        <dbReference type="PROSITE-ProRule" id="PRU00221"/>
    </source>
</evidence>
<dbReference type="SUPFAM" id="SSF81383">
    <property type="entry name" value="F-box domain"/>
    <property type="match status" value="1"/>
</dbReference>
<dbReference type="InterPro" id="IPR001680">
    <property type="entry name" value="WD40_rpt"/>
</dbReference>
<feature type="repeat" description="WD" evidence="3">
    <location>
        <begin position="401"/>
        <end position="442"/>
    </location>
</feature>
<feature type="repeat" description="WD" evidence="3">
    <location>
        <begin position="300"/>
        <end position="323"/>
    </location>
</feature>
<dbReference type="EMBL" id="BAABUK010000037">
    <property type="protein sequence ID" value="GAA5817040.1"/>
    <property type="molecule type" value="Genomic_DNA"/>
</dbReference>
<dbReference type="PROSITE" id="PS50082">
    <property type="entry name" value="WD_REPEATS_2"/>
    <property type="match status" value="3"/>
</dbReference>
<dbReference type="InterPro" id="IPR020472">
    <property type="entry name" value="WD40_PAC1"/>
</dbReference>
<dbReference type="PROSITE" id="PS50294">
    <property type="entry name" value="WD_REPEATS_REGION"/>
    <property type="match status" value="1"/>
</dbReference>
<gene>
    <name evidence="5" type="ORF">MFLAVUS_010576</name>
</gene>
<dbReference type="SUPFAM" id="SSF50978">
    <property type="entry name" value="WD40 repeat-like"/>
    <property type="match status" value="1"/>
</dbReference>
<feature type="repeat" description="WD" evidence="3">
    <location>
        <begin position="220"/>
        <end position="262"/>
    </location>
</feature>
<dbReference type="InterPro" id="IPR015943">
    <property type="entry name" value="WD40/YVTN_repeat-like_dom_sf"/>
</dbReference>
<evidence type="ECO:0000256" key="2">
    <source>
        <dbReference type="ARBA" id="ARBA00022737"/>
    </source>
</evidence>
<dbReference type="PROSITE" id="PS50181">
    <property type="entry name" value="FBOX"/>
    <property type="match status" value="1"/>
</dbReference>
<evidence type="ECO:0000256" key="1">
    <source>
        <dbReference type="ARBA" id="ARBA00022574"/>
    </source>
</evidence>
<dbReference type="InterPro" id="IPR019775">
    <property type="entry name" value="WD40_repeat_CS"/>
</dbReference>
<feature type="domain" description="F-box" evidence="4">
    <location>
        <begin position="48"/>
        <end position="94"/>
    </location>
</feature>
<dbReference type="CDD" id="cd00200">
    <property type="entry name" value="WD40"/>
    <property type="match status" value="1"/>
</dbReference>
<dbReference type="Gene3D" id="1.20.1280.50">
    <property type="match status" value="1"/>
</dbReference>
<keyword evidence="6" id="KW-1185">Reference proteome</keyword>
<dbReference type="InterPro" id="IPR036322">
    <property type="entry name" value="WD40_repeat_dom_sf"/>
</dbReference>